<dbReference type="AlphaFoldDB" id="A0A316M7D6"/>
<dbReference type="Proteomes" id="UP000246114">
    <property type="component" value="Unassembled WGS sequence"/>
</dbReference>
<sequence length="93" mass="11169">MINDKEKNSEKINELQRRDIRQRKQISILKKTIDDLLELNVENIVDTSSSDITSKDLNDLFENDRFWEDTKPKETKRKRRSSSIREKYQNLGK</sequence>
<evidence type="ECO:0000256" key="1">
    <source>
        <dbReference type="SAM" id="MobiDB-lite"/>
    </source>
</evidence>
<feature type="compositionally biased region" description="Basic and acidic residues" evidence="1">
    <location>
        <begin position="83"/>
        <end position="93"/>
    </location>
</feature>
<comment type="caution">
    <text evidence="2">The sequence shown here is derived from an EMBL/GenBank/DDBJ whole genome shotgun (WGS) entry which is preliminary data.</text>
</comment>
<proteinExistence type="predicted"/>
<name>A0A316M7D6_9CLOT</name>
<protein>
    <submittedName>
        <fullName evidence="2">Uncharacterized protein</fullName>
    </submittedName>
</protein>
<feature type="region of interest" description="Disordered" evidence="1">
    <location>
        <begin position="71"/>
        <end position="93"/>
    </location>
</feature>
<evidence type="ECO:0000313" key="2">
    <source>
        <dbReference type="EMBL" id="PWL53199.1"/>
    </source>
</evidence>
<evidence type="ECO:0000313" key="3">
    <source>
        <dbReference type="Proteomes" id="UP000246114"/>
    </source>
</evidence>
<dbReference type="EMBL" id="QAMZ01000041">
    <property type="protein sequence ID" value="PWL53199.1"/>
    <property type="molecule type" value="Genomic_DNA"/>
</dbReference>
<gene>
    <name evidence="2" type="ORF">DBY38_08520</name>
</gene>
<organism evidence="2 3">
    <name type="scientific">Clostridium cadaveris</name>
    <dbReference type="NCBI Taxonomy" id="1529"/>
    <lineage>
        <taxon>Bacteria</taxon>
        <taxon>Bacillati</taxon>
        <taxon>Bacillota</taxon>
        <taxon>Clostridia</taxon>
        <taxon>Eubacteriales</taxon>
        <taxon>Clostridiaceae</taxon>
        <taxon>Clostridium</taxon>
    </lineage>
</organism>
<accession>A0A316M7D6</accession>
<reference evidence="2 3" key="1">
    <citation type="submission" date="2018-03" db="EMBL/GenBank/DDBJ databases">
        <title>The uncultured portion of the human microbiome is neutrally assembled.</title>
        <authorList>
            <person name="Jeraldo P."/>
            <person name="Boardman L."/>
            <person name="White B.A."/>
            <person name="Nelson H."/>
            <person name="Goldenfeld N."/>
            <person name="Chia N."/>
        </authorList>
    </citation>
    <scope>NUCLEOTIDE SEQUENCE [LARGE SCALE GENOMIC DNA]</scope>
    <source>
        <strain evidence="2">CIM:MAG 903</strain>
    </source>
</reference>